<keyword evidence="1" id="KW-0732">Signal</keyword>
<evidence type="ECO:0000313" key="3">
    <source>
        <dbReference type="Proteomes" id="UP000484885"/>
    </source>
</evidence>
<feature type="chain" id="PRO_5032525178" description="Peptidoglycan-binding protein CsiV" evidence="1">
    <location>
        <begin position="20"/>
        <end position="297"/>
    </location>
</feature>
<proteinExistence type="predicted"/>
<dbReference type="InterPro" id="IPR021241">
    <property type="entry name" value="CsiV"/>
</dbReference>
<dbReference type="Pfam" id="PF10972">
    <property type="entry name" value="CsiV"/>
    <property type="match status" value="1"/>
</dbReference>
<evidence type="ECO:0000313" key="2">
    <source>
        <dbReference type="EMBL" id="NDY94706.1"/>
    </source>
</evidence>
<keyword evidence="3" id="KW-1185">Reference proteome</keyword>
<gene>
    <name evidence="2" type="ORF">G3I74_03045</name>
</gene>
<accession>A0A845V084</accession>
<name>A0A845V084_9GAMM</name>
<dbReference type="RefSeq" id="WP_164210098.1">
    <property type="nucleotide sequence ID" value="NZ_JAAGSC010000031.1"/>
</dbReference>
<dbReference type="AlphaFoldDB" id="A0A845V084"/>
<dbReference type="Proteomes" id="UP000484885">
    <property type="component" value="Unassembled WGS sequence"/>
</dbReference>
<evidence type="ECO:0008006" key="4">
    <source>
        <dbReference type="Google" id="ProtNLM"/>
    </source>
</evidence>
<sequence>MKISLLSVLCLFFALPALGQDEPGTVVRVEVIVFQHTDGRPDDWPAGPGNGFNALPDPRERARLASWTARLAPLDAPSATVTADAALRDRLDDQADPATLDRRRQLRPAVAFIQASGERLQGPIWPDFYVALPSFSQTIQQAVRRLQDSPRHRVLTSIAWLQPLNRQTGSSPVRIRGNEALTIDWTQTTPTAIYTDPSIEPPDALPVIDYRLDGSLHLRQRQFRHVNLELVWSEAVPRIDRAPSIGHERVVHRLNLSRPVKMDRLEYFDSPWLGVLVLIQEWERPESGSAKQMNEAP</sequence>
<comment type="caution">
    <text evidence="2">The sequence shown here is derived from an EMBL/GenBank/DDBJ whole genome shotgun (WGS) entry which is preliminary data.</text>
</comment>
<feature type="signal peptide" evidence="1">
    <location>
        <begin position="1"/>
        <end position="19"/>
    </location>
</feature>
<organism evidence="2 3">
    <name type="scientific">Wenzhouxiangella limi</name>
    <dbReference type="NCBI Taxonomy" id="2707351"/>
    <lineage>
        <taxon>Bacteria</taxon>
        <taxon>Pseudomonadati</taxon>
        <taxon>Pseudomonadota</taxon>
        <taxon>Gammaproteobacteria</taxon>
        <taxon>Chromatiales</taxon>
        <taxon>Wenzhouxiangellaceae</taxon>
        <taxon>Wenzhouxiangella</taxon>
    </lineage>
</organism>
<dbReference type="EMBL" id="JAAGSC010000031">
    <property type="protein sequence ID" value="NDY94706.1"/>
    <property type="molecule type" value="Genomic_DNA"/>
</dbReference>
<protein>
    <recommendedName>
        <fullName evidence="4">Peptidoglycan-binding protein CsiV</fullName>
    </recommendedName>
</protein>
<evidence type="ECO:0000256" key="1">
    <source>
        <dbReference type="SAM" id="SignalP"/>
    </source>
</evidence>
<reference evidence="2 3" key="1">
    <citation type="submission" date="2020-02" db="EMBL/GenBank/DDBJ databases">
        <authorList>
            <person name="Zhang X.-Y."/>
        </authorList>
    </citation>
    <scope>NUCLEOTIDE SEQUENCE [LARGE SCALE GENOMIC DNA]</scope>
    <source>
        <strain evidence="2 3">C33</strain>
    </source>
</reference>